<evidence type="ECO:0000256" key="4">
    <source>
        <dbReference type="ARBA" id="ARBA00041057"/>
    </source>
</evidence>
<dbReference type="EMBL" id="CAXLJL010000445">
    <property type="protein sequence ID" value="CAL5137890.1"/>
    <property type="molecule type" value="Genomic_DNA"/>
</dbReference>
<feature type="binding site" evidence="12">
    <location>
        <position position="310"/>
    </location>
    <ligand>
        <name>Mg(2+)</name>
        <dbReference type="ChEBI" id="CHEBI:18420"/>
        <label>1</label>
    </ligand>
</feature>
<dbReference type="InterPro" id="IPR036705">
    <property type="entry name" value="Ribosyl_crysJ1_sf"/>
</dbReference>
<feature type="binding site" evidence="12">
    <location>
        <position position="65"/>
    </location>
    <ligand>
        <name>Mg(2+)</name>
        <dbReference type="ChEBI" id="CHEBI:18420"/>
        <label>1</label>
    </ligand>
</feature>
<feature type="binding site" evidence="12">
    <location>
        <position position="63"/>
    </location>
    <ligand>
        <name>Mg(2+)</name>
        <dbReference type="ChEBI" id="CHEBI:18420"/>
        <label>1</label>
    </ligand>
</feature>
<protein>
    <recommendedName>
        <fullName evidence="4">ADP-ribosylhydrolase ARH3</fullName>
        <ecNumber evidence="2">3.2.1.143</ecNumber>
    </recommendedName>
    <alternativeName>
        <fullName evidence="5">ADP-ribose glycohydrolase ARH3</fullName>
    </alternativeName>
    <alternativeName>
        <fullName evidence="6">ADP-ribosylhydrolase 3</fullName>
    </alternativeName>
    <alternativeName>
        <fullName evidence="9">O-acetyl-ADP-ribose deacetylase ARH3</fullName>
    </alternativeName>
    <alternativeName>
        <fullName evidence="10">Poly(ADP-ribose) glycohydrolase ARH3</fullName>
    </alternativeName>
    <alternativeName>
        <fullName evidence="8">[Protein ADP-ribosylarginine] hydrolase-like protein 2</fullName>
    </alternativeName>
    <alternativeName>
        <fullName evidence="7">[Protein ADP-ribosylserine] hydrolase</fullName>
    </alternativeName>
</protein>
<comment type="catalytic activity">
    <reaction evidence="11">
        <text>alpha-NAD(+) + H2O = ADP-D-ribose + nicotinamide + H(+)</text>
        <dbReference type="Rhea" id="RHEA:68792"/>
        <dbReference type="ChEBI" id="CHEBI:15377"/>
        <dbReference type="ChEBI" id="CHEBI:15378"/>
        <dbReference type="ChEBI" id="CHEBI:17154"/>
        <dbReference type="ChEBI" id="CHEBI:57967"/>
        <dbReference type="ChEBI" id="CHEBI:77017"/>
    </reaction>
</comment>
<feature type="binding site" evidence="12">
    <location>
        <position position="308"/>
    </location>
    <ligand>
        <name>Mg(2+)</name>
        <dbReference type="ChEBI" id="CHEBI:18420"/>
        <label>1</label>
    </ligand>
</feature>
<dbReference type="GO" id="GO:0005739">
    <property type="term" value="C:mitochondrion"/>
    <property type="evidence" value="ECO:0007669"/>
    <property type="project" value="TreeGrafter"/>
</dbReference>
<feature type="binding site" evidence="12">
    <location>
        <position position="64"/>
    </location>
    <ligand>
        <name>Mg(2+)</name>
        <dbReference type="ChEBI" id="CHEBI:18420"/>
        <label>1</label>
    </ligand>
</feature>
<reference evidence="13" key="1">
    <citation type="submission" date="2024-06" db="EMBL/GenBank/DDBJ databases">
        <authorList>
            <person name="Liu X."/>
            <person name="Lenzi L."/>
            <person name="Haldenby T S."/>
            <person name="Uol C."/>
        </authorList>
    </citation>
    <scope>NUCLEOTIDE SEQUENCE</scope>
</reference>
<evidence type="ECO:0000256" key="11">
    <source>
        <dbReference type="ARBA" id="ARBA00049015"/>
    </source>
</evidence>
<proteinExistence type="inferred from homology"/>
<dbReference type="PANTHER" id="PTHR16222:SF24">
    <property type="entry name" value="ADP-RIBOSYLHYDROLASE ARH3"/>
    <property type="match status" value="1"/>
</dbReference>
<dbReference type="Pfam" id="PF03747">
    <property type="entry name" value="ADP_ribosyl_GH"/>
    <property type="match status" value="1"/>
</dbReference>
<accession>A0AAV2TMA1</accession>
<dbReference type="Proteomes" id="UP001497525">
    <property type="component" value="Unassembled WGS sequence"/>
</dbReference>
<dbReference type="GO" id="GO:0046872">
    <property type="term" value="F:metal ion binding"/>
    <property type="evidence" value="ECO:0007669"/>
    <property type="project" value="UniProtKB-KW"/>
</dbReference>
<gene>
    <name evidence="13" type="ORF">CDAUBV1_LOCUS12369</name>
</gene>
<keyword evidence="12" id="KW-0460">Magnesium</keyword>
<dbReference type="PANTHER" id="PTHR16222">
    <property type="entry name" value="ADP-RIBOSYLGLYCOHYDROLASE"/>
    <property type="match status" value="1"/>
</dbReference>
<dbReference type="SUPFAM" id="SSF101478">
    <property type="entry name" value="ADP-ribosylglycohydrolase"/>
    <property type="match status" value="1"/>
</dbReference>
<evidence type="ECO:0000256" key="10">
    <source>
        <dbReference type="ARBA" id="ARBA00043193"/>
    </source>
</evidence>
<evidence type="ECO:0000256" key="5">
    <source>
        <dbReference type="ARBA" id="ARBA00042398"/>
    </source>
</evidence>
<evidence type="ECO:0000256" key="2">
    <source>
        <dbReference type="ARBA" id="ARBA00012255"/>
    </source>
</evidence>
<feature type="binding site" evidence="12">
    <location>
        <position position="311"/>
    </location>
    <ligand>
        <name>Mg(2+)</name>
        <dbReference type="ChEBI" id="CHEBI:18420"/>
        <label>1</label>
    </ligand>
</feature>
<name>A0AAV2TMA1_CALDB</name>
<evidence type="ECO:0000313" key="13">
    <source>
        <dbReference type="EMBL" id="CAL5137890.1"/>
    </source>
</evidence>
<dbReference type="Gene3D" id="1.10.4080.10">
    <property type="entry name" value="ADP-ribosylation/Crystallin J1"/>
    <property type="match status" value="1"/>
</dbReference>
<comment type="similarity">
    <text evidence="1">Belongs to the ADP-ribosylglycohydrolase family.</text>
</comment>
<sequence>MQFHSILFLTVSAMNIDDFCRGVVFGGLIGDCYGYLYEDKDPVEYDVITKLVNDSISGELIYTDDTQMALAVLRSLRAGNKLVPEDLAREFAHDYFTDGRHRYYGGTVPLLFEQMQSTRFHNPYKYAANLFGGTGSFGNGGAMRVSPAAIYGLNFDDLEFERLIVDITRLTHTHPLAIYGALLQAFAVKQVWEIVSTPDTCLDPNSFLDQLLDRLTRTQYKFINFNATHWHKAYDEYVGKFSHIKSLLASDDCTAEEVRTKLGTSLEAIQSVPCALYAFLRSLKPIKQIPFSSIPLRCLVYVIGLGGDTDSIGTMACSLAGGFVGVGADQSDPQCPIPDKLLSRCERLRIVKQHIGWLISRFRS</sequence>
<evidence type="ECO:0000256" key="9">
    <source>
        <dbReference type="ARBA" id="ARBA00043187"/>
    </source>
</evidence>
<evidence type="ECO:0000313" key="14">
    <source>
        <dbReference type="Proteomes" id="UP001497525"/>
    </source>
</evidence>
<comment type="cofactor">
    <cofactor evidence="12">
        <name>Mg(2+)</name>
        <dbReference type="ChEBI" id="CHEBI:18420"/>
    </cofactor>
    <text evidence="12">Binds 2 magnesium ions per subunit.</text>
</comment>
<evidence type="ECO:0000256" key="6">
    <source>
        <dbReference type="ARBA" id="ARBA00042471"/>
    </source>
</evidence>
<dbReference type="AlphaFoldDB" id="A0AAV2TMA1"/>
<comment type="caution">
    <text evidence="13">The sequence shown here is derived from an EMBL/GenBank/DDBJ whole genome shotgun (WGS) entry which is preliminary data.</text>
</comment>
<evidence type="ECO:0000256" key="1">
    <source>
        <dbReference type="ARBA" id="ARBA00010702"/>
    </source>
</evidence>
<evidence type="ECO:0000256" key="8">
    <source>
        <dbReference type="ARBA" id="ARBA00042850"/>
    </source>
</evidence>
<dbReference type="GO" id="GO:0004649">
    <property type="term" value="F:poly(ADP-ribose) glycohydrolase activity"/>
    <property type="evidence" value="ECO:0007669"/>
    <property type="project" value="UniProtKB-EC"/>
</dbReference>
<dbReference type="InterPro" id="IPR005502">
    <property type="entry name" value="Ribosyl_crysJ1"/>
</dbReference>
<evidence type="ECO:0000256" key="7">
    <source>
        <dbReference type="ARBA" id="ARBA00042722"/>
    </source>
</evidence>
<dbReference type="InterPro" id="IPR050792">
    <property type="entry name" value="ADP-ribosylglycohydrolase"/>
</dbReference>
<dbReference type="EC" id="3.2.1.143" evidence="2"/>
<evidence type="ECO:0000256" key="12">
    <source>
        <dbReference type="PIRSR" id="PIRSR605502-1"/>
    </source>
</evidence>
<keyword evidence="3" id="KW-0378">Hydrolase</keyword>
<evidence type="ECO:0000256" key="3">
    <source>
        <dbReference type="ARBA" id="ARBA00022801"/>
    </source>
</evidence>
<dbReference type="GO" id="GO:0005634">
    <property type="term" value="C:nucleus"/>
    <property type="evidence" value="ECO:0007669"/>
    <property type="project" value="TreeGrafter"/>
</dbReference>
<organism evidence="13 14">
    <name type="scientific">Calicophoron daubneyi</name>
    <name type="common">Rumen fluke</name>
    <name type="synonym">Paramphistomum daubneyi</name>
    <dbReference type="NCBI Taxonomy" id="300641"/>
    <lineage>
        <taxon>Eukaryota</taxon>
        <taxon>Metazoa</taxon>
        <taxon>Spiralia</taxon>
        <taxon>Lophotrochozoa</taxon>
        <taxon>Platyhelminthes</taxon>
        <taxon>Trematoda</taxon>
        <taxon>Digenea</taxon>
        <taxon>Plagiorchiida</taxon>
        <taxon>Pronocephalata</taxon>
        <taxon>Paramphistomoidea</taxon>
        <taxon>Paramphistomidae</taxon>
        <taxon>Calicophoron</taxon>
    </lineage>
</organism>
<keyword evidence="12" id="KW-0479">Metal-binding</keyword>